<dbReference type="SUPFAM" id="SSF49842">
    <property type="entry name" value="TNF-like"/>
    <property type="match status" value="1"/>
</dbReference>
<dbReference type="PROSITE" id="PS50871">
    <property type="entry name" value="C1Q"/>
    <property type="match status" value="1"/>
</dbReference>
<dbReference type="Pfam" id="PF00386">
    <property type="entry name" value="C1q"/>
    <property type="match status" value="1"/>
</dbReference>
<comment type="caution">
    <text evidence="2">The sequence shown here is derived from an EMBL/GenBank/DDBJ whole genome shotgun (WGS) entry which is preliminary data.</text>
</comment>
<dbReference type="Proteomes" id="UP000323142">
    <property type="component" value="Unassembled WGS sequence"/>
</dbReference>
<dbReference type="InterPro" id="IPR001073">
    <property type="entry name" value="C1q_dom"/>
</dbReference>
<dbReference type="RefSeq" id="WP_149816936.1">
    <property type="nucleotide sequence ID" value="NZ_VUOA01000019.1"/>
</dbReference>
<evidence type="ECO:0000313" key="2">
    <source>
        <dbReference type="EMBL" id="KAA2237253.1"/>
    </source>
</evidence>
<name>A0A5B2VCP1_9HYPH</name>
<gene>
    <name evidence="2" type="ORF">F0L46_09585</name>
</gene>
<organism evidence="2 3">
    <name type="scientific">Salinarimonas soli</name>
    <dbReference type="NCBI Taxonomy" id="1638099"/>
    <lineage>
        <taxon>Bacteria</taxon>
        <taxon>Pseudomonadati</taxon>
        <taxon>Pseudomonadota</taxon>
        <taxon>Alphaproteobacteria</taxon>
        <taxon>Hyphomicrobiales</taxon>
        <taxon>Salinarimonadaceae</taxon>
        <taxon>Salinarimonas</taxon>
    </lineage>
</organism>
<proteinExistence type="predicted"/>
<dbReference type="Pfam" id="PF10983">
    <property type="entry name" value="DUF2793"/>
    <property type="match status" value="1"/>
</dbReference>
<protein>
    <submittedName>
        <fullName evidence="2">DUF2793 domain-containing protein</fullName>
    </submittedName>
</protein>
<dbReference type="InterPro" id="IPR021251">
    <property type="entry name" value="DUF2793"/>
</dbReference>
<evidence type="ECO:0000313" key="3">
    <source>
        <dbReference type="Proteomes" id="UP000323142"/>
    </source>
</evidence>
<feature type="domain" description="C1q" evidence="1">
    <location>
        <begin position="218"/>
        <end position="355"/>
    </location>
</feature>
<reference evidence="2 3" key="2">
    <citation type="submission" date="2019-09" db="EMBL/GenBank/DDBJ databases">
        <authorList>
            <person name="Jin C."/>
        </authorList>
    </citation>
    <scope>NUCLEOTIDE SEQUENCE [LARGE SCALE GENOMIC DNA]</scope>
    <source>
        <strain evidence="2 3">BN140002</strain>
    </source>
</reference>
<dbReference type="Gene3D" id="2.60.120.40">
    <property type="match status" value="1"/>
</dbReference>
<dbReference type="EMBL" id="VUOA01000019">
    <property type="protein sequence ID" value="KAA2237253.1"/>
    <property type="molecule type" value="Genomic_DNA"/>
</dbReference>
<accession>A0A5B2VCP1</accession>
<reference evidence="2 3" key="1">
    <citation type="submission" date="2019-09" db="EMBL/GenBank/DDBJ databases">
        <title>Salinarimonas rosea gen. nov., sp. nov., a new member of the a-2 subgroup of the Proteobacteria.</title>
        <authorList>
            <person name="Liu J."/>
        </authorList>
    </citation>
    <scope>NUCLEOTIDE SEQUENCE [LARGE SCALE GENOMIC DNA]</scope>
    <source>
        <strain evidence="2 3">BN140002</strain>
    </source>
</reference>
<dbReference type="InterPro" id="IPR008983">
    <property type="entry name" value="Tumour_necrosis_fac-like_dom"/>
</dbReference>
<sequence>MTQTPHLGLPLIAAGQAQKHVTHNEALVLLDALAQLAIVRRDLADPPGDVGEGARFIVGPAPTGAWAGRAGQVAVRLDGAWTFRAPEEGWIAYALAEGALLVHRSGAWTPLGAPSVQQLERLGLGTAADATNPFAARLNKALWTARPVAEGGDGDLRYTLNKEGPADVLSLLFQSGFQGRAELGLIGDDDLVLKVSADGSAWREALRVSRSSGVPRFPGAARFLATIGGDPAVPAGAWTRIPYDLAALNDGGGFDPATGRFTAPAAGVYRIDAAATLKGTGAVPAAMEIALHRNAIAVTGTAAGAAGLVDGVSGVATGAVLALDAGDAVEARIRFTGTGAAVLGARSRICGNLLP</sequence>
<keyword evidence="3" id="KW-1185">Reference proteome</keyword>
<dbReference type="OrthoDB" id="564699at2"/>
<evidence type="ECO:0000259" key="1">
    <source>
        <dbReference type="PROSITE" id="PS50871"/>
    </source>
</evidence>
<dbReference type="AlphaFoldDB" id="A0A5B2VCP1"/>